<dbReference type="GO" id="GO:0032259">
    <property type="term" value="P:methylation"/>
    <property type="evidence" value="ECO:0007669"/>
    <property type="project" value="UniProtKB-KW"/>
</dbReference>
<sequence>MTVIAQLSFNGRIRHRRGESFKPRHCLKRQEWYSWKPRPKALALPDPATPTGFVSLVSAGPGDPELLTLKAANRLSRAEVVLYDDLASGPVLDHAHPQAELIAVGKRAGRPSARQDHVNALLVEQALAGRRVVRLKSGDAGFFGRLEEELVALAAAGIAFEIVPGVTSASAAAAAAGIPLTRRLTARRVQFITGADVTGQLPGDIHWAAIADPAVTTVVFMGQRSFPELAAGLRAHGMPGDTPALFAESVGHPHQRLIRTTIDGLDRMLQGAAVTQPGLIIYGPLAFDI</sequence>
<dbReference type="InterPro" id="IPR003043">
    <property type="entry name" value="Uropor_MeTrfase_CS"/>
</dbReference>
<dbReference type="SUPFAM" id="SSF53790">
    <property type="entry name" value="Tetrapyrrole methylase"/>
    <property type="match status" value="1"/>
</dbReference>
<comment type="similarity">
    <text evidence="1 8">Belongs to the precorrin methyltransferase family.</text>
</comment>
<keyword evidence="4 8" id="KW-0808">Transferase</keyword>
<evidence type="ECO:0000259" key="9">
    <source>
        <dbReference type="Pfam" id="PF00590"/>
    </source>
</evidence>
<dbReference type="PANTHER" id="PTHR45790">
    <property type="entry name" value="SIROHEME SYNTHASE-RELATED"/>
    <property type="match status" value="1"/>
</dbReference>
<dbReference type="InterPro" id="IPR000878">
    <property type="entry name" value="4pyrrol_Mease"/>
</dbReference>
<dbReference type="EMBL" id="WMBT01000004">
    <property type="protein sequence ID" value="MTE00560.1"/>
    <property type="molecule type" value="Genomic_DNA"/>
</dbReference>
<feature type="domain" description="Tetrapyrrole methylase" evidence="9">
    <location>
        <begin position="54"/>
        <end position="265"/>
    </location>
</feature>
<dbReference type="RefSeq" id="WP_154764623.1">
    <property type="nucleotide sequence ID" value="NZ_WMBT01000004.1"/>
</dbReference>
<comment type="caution">
    <text evidence="10">The sequence shown here is derived from an EMBL/GenBank/DDBJ whole genome shotgun (WGS) entry which is preliminary data.</text>
</comment>
<dbReference type="InterPro" id="IPR006366">
    <property type="entry name" value="CobA/CysG_C"/>
</dbReference>
<dbReference type="PROSITE" id="PS00839">
    <property type="entry name" value="SUMT_1"/>
    <property type="match status" value="1"/>
</dbReference>
<evidence type="ECO:0000256" key="8">
    <source>
        <dbReference type="RuleBase" id="RU003960"/>
    </source>
</evidence>
<evidence type="ECO:0000256" key="5">
    <source>
        <dbReference type="ARBA" id="ARBA00022691"/>
    </source>
</evidence>
<dbReference type="EC" id="2.1.1.107" evidence="2"/>
<dbReference type="UniPathway" id="UPA00262">
    <property type="reaction ID" value="UER00211"/>
</dbReference>
<gene>
    <name evidence="10" type="primary">cobA</name>
    <name evidence="10" type="ORF">GIY56_09700</name>
</gene>
<dbReference type="InterPro" id="IPR035996">
    <property type="entry name" value="4pyrrol_Methylase_sf"/>
</dbReference>
<dbReference type="AlphaFoldDB" id="A0A6L6HQH9"/>
<dbReference type="PANTHER" id="PTHR45790:SF3">
    <property type="entry name" value="S-ADENOSYL-L-METHIONINE-DEPENDENT UROPORPHYRINOGEN III METHYLTRANSFERASE, CHLOROPLASTIC"/>
    <property type="match status" value="1"/>
</dbReference>
<dbReference type="Gene3D" id="3.40.1010.10">
    <property type="entry name" value="Cobalt-precorrin-4 Transmethylase, Domain 1"/>
    <property type="match status" value="1"/>
</dbReference>
<evidence type="ECO:0000313" key="10">
    <source>
        <dbReference type="EMBL" id="MTE00560.1"/>
    </source>
</evidence>
<keyword evidence="3 8" id="KW-0489">Methyltransferase</keyword>
<dbReference type="NCBIfam" id="TIGR01469">
    <property type="entry name" value="cobA_cysG_Cterm"/>
    <property type="match status" value="1"/>
</dbReference>
<dbReference type="PROSITE" id="PS00840">
    <property type="entry name" value="SUMT_2"/>
    <property type="match status" value="1"/>
</dbReference>
<dbReference type="InterPro" id="IPR050161">
    <property type="entry name" value="Siro_Cobalamin_biosynth"/>
</dbReference>
<dbReference type="Proteomes" id="UP000481417">
    <property type="component" value="Unassembled WGS sequence"/>
</dbReference>
<dbReference type="NCBIfam" id="NF004790">
    <property type="entry name" value="PRK06136.1"/>
    <property type="match status" value="1"/>
</dbReference>
<dbReference type="InterPro" id="IPR014777">
    <property type="entry name" value="4pyrrole_Mease_sub1"/>
</dbReference>
<evidence type="ECO:0000256" key="2">
    <source>
        <dbReference type="ARBA" id="ARBA00012162"/>
    </source>
</evidence>
<keyword evidence="6" id="KW-0627">Porphyrin biosynthesis</keyword>
<keyword evidence="11" id="KW-1185">Reference proteome</keyword>
<evidence type="ECO:0000256" key="1">
    <source>
        <dbReference type="ARBA" id="ARBA00005879"/>
    </source>
</evidence>
<accession>A0A6L6HQH9</accession>
<reference evidence="10 11" key="1">
    <citation type="submission" date="2019-11" db="EMBL/GenBank/DDBJ databases">
        <authorList>
            <person name="Lang L."/>
        </authorList>
    </citation>
    <scope>NUCLEOTIDE SEQUENCE [LARGE SCALE GENOMIC DNA]</scope>
    <source>
        <strain evidence="10 11">YIM 132242</strain>
    </source>
</reference>
<dbReference type="InterPro" id="IPR014776">
    <property type="entry name" value="4pyrrole_Mease_sub2"/>
</dbReference>
<dbReference type="FunFam" id="3.40.1010.10:FF:000001">
    <property type="entry name" value="Siroheme synthase"/>
    <property type="match status" value="1"/>
</dbReference>
<evidence type="ECO:0000313" key="11">
    <source>
        <dbReference type="Proteomes" id="UP000481417"/>
    </source>
</evidence>
<dbReference type="GO" id="GO:0019354">
    <property type="term" value="P:siroheme biosynthetic process"/>
    <property type="evidence" value="ECO:0007669"/>
    <property type="project" value="UniProtKB-UniPathway"/>
</dbReference>
<protein>
    <recommendedName>
        <fullName evidence="2">uroporphyrinogen-III C-methyltransferase</fullName>
        <ecNumber evidence="2">2.1.1.107</ecNumber>
    </recommendedName>
</protein>
<dbReference type="GO" id="GO:0004851">
    <property type="term" value="F:uroporphyrin-III C-methyltransferase activity"/>
    <property type="evidence" value="ECO:0007669"/>
    <property type="project" value="UniProtKB-EC"/>
</dbReference>
<evidence type="ECO:0000256" key="6">
    <source>
        <dbReference type="ARBA" id="ARBA00023244"/>
    </source>
</evidence>
<proteinExistence type="inferred from homology"/>
<dbReference type="Gene3D" id="3.30.950.10">
    <property type="entry name" value="Methyltransferase, Cobalt-precorrin-4 Transmethylase, Domain 2"/>
    <property type="match status" value="1"/>
</dbReference>
<comment type="pathway">
    <text evidence="7">Porphyrin-containing compound metabolism; siroheme biosynthesis; precorrin-2 from uroporphyrinogen III: step 1/1.</text>
</comment>
<keyword evidence="5" id="KW-0949">S-adenosyl-L-methionine</keyword>
<dbReference type="Pfam" id="PF00590">
    <property type="entry name" value="TP_methylase"/>
    <property type="match status" value="1"/>
</dbReference>
<evidence type="ECO:0000256" key="3">
    <source>
        <dbReference type="ARBA" id="ARBA00022603"/>
    </source>
</evidence>
<dbReference type="CDD" id="cd11642">
    <property type="entry name" value="SUMT"/>
    <property type="match status" value="1"/>
</dbReference>
<evidence type="ECO:0000256" key="4">
    <source>
        <dbReference type="ARBA" id="ARBA00022679"/>
    </source>
</evidence>
<name>A0A6L6HQH9_9RHOB</name>
<evidence type="ECO:0000256" key="7">
    <source>
        <dbReference type="ARBA" id="ARBA00025705"/>
    </source>
</evidence>
<organism evidence="10 11">
    <name type="scientific">Paracoccus lichenicola</name>
    <dbReference type="NCBI Taxonomy" id="2665644"/>
    <lineage>
        <taxon>Bacteria</taxon>
        <taxon>Pseudomonadati</taxon>
        <taxon>Pseudomonadota</taxon>
        <taxon>Alphaproteobacteria</taxon>
        <taxon>Rhodobacterales</taxon>
        <taxon>Paracoccaceae</taxon>
        <taxon>Paracoccus</taxon>
    </lineage>
</organism>